<dbReference type="AlphaFoldDB" id="A0AAV5T622"/>
<dbReference type="EMBL" id="BTSX01000003">
    <property type="protein sequence ID" value="GMS87984.1"/>
    <property type="molecule type" value="Genomic_DNA"/>
</dbReference>
<dbReference type="Proteomes" id="UP001432027">
    <property type="component" value="Unassembled WGS sequence"/>
</dbReference>
<comment type="caution">
    <text evidence="4">The sequence shown here is derived from an EMBL/GenBank/DDBJ whole genome shotgun (WGS) entry which is preliminary data.</text>
</comment>
<keyword evidence="3" id="KW-0732">Signal</keyword>
<evidence type="ECO:0000256" key="3">
    <source>
        <dbReference type="SAM" id="SignalP"/>
    </source>
</evidence>
<protein>
    <recommendedName>
        <fullName evidence="6">G protein-coupled receptor</fullName>
    </recommendedName>
</protein>
<gene>
    <name evidence="4" type="ORF">PENTCL1PPCAC_10159</name>
</gene>
<evidence type="ECO:0008006" key="6">
    <source>
        <dbReference type="Google" id="ProtNLM"/>
    </source>
</evidence>
<evidence type="ECO:0000313" key="5">
    <source>
        <dbReference type="Proteomes" id="UP001432027"/>
    </source>
</evidence>
<keyword evidence="2" id="KW-0812">Transmembrane</keyword>
<organism evidence="4 5">
    <name type="scientific">Pristionchus entomophagus</name>
    <dbReference type="NCBI Taxonomy" id="358040"/>
    <lineage>
        <taxon>Eukaryota</taxon>
        <taxon>Metazoa</taxon>
        <taxon>Ecdysozoa</taxon>
        <taxon>Nematoda</taxon>
        <taxon>Chromadorea</taxon>
        <taxon>Rhabditida</taxon>
        <taxon>Rhabditina</taxon>
        <taxon>Diplogasteromorpha</taxon>
        <taxon>Diplogasteroidea</taxon>
        <taxon>Neodiplogasteridae</taxon>
        <taxon>Pristionchus</taxon>
    </lineage>
</organism>
<feature type="chain" id="PRO_5043372033" description="G protein-coupled receptor" evidence="3">
    <location>
        <begin position="19"/>
        <end position="420"/>
    </location>
</feature>
<feature type="region of interest" description="Disordered" evidence="1">
    <location>
        <begin position="372"/>
        <end position="420"/>
    </location>
</feature>
<evidence type="ECO:0000256" key="2">
    <source>
        <dbReference type="SAM" id="Phobius"/>
    </source>
</evidence>
<name>A0AAV5T622_9BILA</name>
<proteinExistence type="predicted"/>
<sequence>MLLLLVVAVAHRPARVVLQTAAIVLRLLHHGLRLLHERLRRRHRVVRVVLQRLRLLQTRLRRHHRVTSLRRPSTALHRHVHARALVGIETGAAHLPLPLLVPLPLRVSSPLSSSSSSHPCHRRSVRAAGRLLLLHVVLLAAAAAATVVGGALLMRMRMRLLLQLLRGRRARAAVAWRSGRSIRGGGSVRVLARVFRLPLPLLLLDLLLRRHETRHRRRHALHLVHLGHEVHALRLLLLRVGGACSTYSSVEAARAAAAAACVGRTTFLQQVYVHLLAGQRQWRRRGRGQAHLGRVHTRRRRDPVRGLGVRYRVANLALLNELGDGQVVLARAVHRDEFPHHFCKLLLGHRGVRPVVPAGPVHGEWNLSRCLEPSKGPQSGHPVRGTTTVGTNRRHSGPTIAGSQSPIPRPYMPARPANYV</sequence>
<reference evidence="4" key="1">
    <citation type="submission" date="2023-10" db="EMBL/GenBank/DDBJ databases">
        <title>Genome assembly of Pristionchus species.</title>
        <authorList>
            <person name="Yoshida K."/>
            <person name="Sommer R.J."/>
        </authorList>
    </citation>
    <scope>NUCLEOTIDE SEQUENCE</scope>
    <source>
        <strain evidence="4">RS0144</strain>
    </source>
</reference>
<feature type="transmembrane region" description="Helical" evidence="2">
    <location>
        <begin position="131"/>
        <end position="154"/>
    </location>
</feature>
<keyword evidence="2" id="KW-0472">Membrane</keyword>
<evidence type="ECO:0000256" key="1">
    <source>
        <dbReference type="SAM" id="MobiDB-lite"/>
    </source>
</evidence>
<keyword evidence="5" id="KW-1185">Reference proteome</keyword>
<accession>A0AAV5T622</accession>
<evidence type="ECO:0000313" key="4">
    <source>
        <dbReference type="EMBL" id="GMS87984.1"/>
    </source>
</evidence>
<feature type="signal peptide" evidence="3">
    <location>
        <begin position="1"/>
        <end position="18"/>
    </location>
</feature>
<keyword evidence="2" id="KW-1133">Transmembrane helix</keyword>